<proteinExistence type="predicted"/>
<gene>
    <name evidence="1" type="primary">yaeT_2</name>
    <name evidence="1" type="ORF">NCTC13038_00140</name>
</gene>
<dbReference type="AlphaFoldDB" id="A0A485AV55"/>
<accession>A0A485AV55</accession>
<evidence type="ECO:0000313" key="1">
    <source>
        <dbReference type="EMBL" id="VFS64560.1"/>
    </source>
</evidence>
<evidence type="ECO:0000313" key="2">
    <source>
        <dbReference type="Proteomes" id="UP000332594"/>
    </source>
</evidence>
<protein>
    <submittedName>
        <fullName evidence="1">Omp85</fullName>
    </submittedName>
</protein>
<name>A0A485AV55_RAOTE</name>
<organism evidence="1 2">
    <name type="scientific">Raoultella terrigena</name>
    <name type="common">Klebsiella terrigena</name>
    <dbReference type="NCBI Taxonomy" id="577"/>
    <lineage>
        <taxon>Bacteria</taxon>
        <taxon>Pseudomonadati</taxon>
        <taxon>Pseudomonadota</taxon>
        <taxon>Gammaproteobacteria</taxon>
        <taxon>Enterobacterales</taxon>
        <taxon>Enterobacteriaceae</taxon>
        <taxon>Klebsiella/Raoultella group</taxon>
        <taxon>Raoultella</taxon>
    </lineage>
</organism>
<reference evidence="1 2" key="1">
    <citation type="submission" date="2019-03" db="EMBL/GenBank/DDBJ databases">
        <authorList>
            <consortium name="Pathogen Informatics"/>
        </authorList>
    </citation>
    <scope>NUCLEOTIDE SEQUENCE [LARGE SCALE GENOMIC DNA]</scope>
    <source>
        <strain evidence="1 2">NCTC13038</strain>
    </source>
</reference>
<dbReference type="Proteomes" id="UP000332594">
    <property type="component" value="Unassembled WGS sequence"/>
</dbReference>
<sequence>MRVLPLIPARSSITPDKKSLYLTIDLAEGERYKVSRTVVTGEMATHGQEIEALAQPLSGRWYSGAEITAVENAIKKRFGKIWLCLAAGGDARRH</sequence>
<dbReference type="EMBL" id="CAADJG010000002">
    <property type="protein sequence ID" value="VFS64560.1"/>
    <property type="molecule type" value="Genomic_DNA"/>
</dbReference>